<keyword evidence="1" id="KW-0805">Transcription regulation</keyword>
<dbReference type="PROSITE" id="PS50987">
    <property type="entry name" value="HTH_ARSR_2"/>
    <property type="match status" value="1"/>
</dbReference>
<dbReference type="InterPro" id="IPR001845">
    <property type="entry name" value="HTH_ArsR_DNA-bd_dom"/>
</dbReference>
<name>A0A074LH50_9BACL</name>
<dbReference type="GO" id="GO:0003677">
    <property type="term" value="F:DNA binding"/>
    <property type="evidence" value="ECO:0007669"/>
    <property type="project" value="UniProtKB-KW"/>
</dbReference>
<dbReference type="InterPro" id="IPR051081">
    <property type="entry name" value="HTH_MetalResp_TranReg"/>
</dbReference>
<dbReference type="InterPro" id="IPR036388">
    <property type="entry name" value="WH-like_DNA-bd_sf"/>
</dbReference>
<protein>
    <submittedName>
        <fullName evidence="5">ArsR family transcriptional regulator</fullName>
    </submittedName>
</protein>
<dbReference type="STRING" id="1157490.EL26_19955"/>
<dbReference type="RefSeq" id="WP_038092809.1">
    <property type="nucleotide sequence ID" value="NZ_JMIR01000035.1"/>
</dbReference>
<keyword evidence="2" id="KW-0238">DNA-binding</keyword>
<dbReference type="OrthoDB" id="529288at2"/>
<evidence type="ECO:0000256" key="1">
    <source>
        <dbReference type="ARBA" id="ARBA00023015"/>
    </source>
</evidence>
<reference evidence="5 6" key="1">
    <citation type="journal article" date="2013" name="Int. J. Syst. Evol. Microbiol.">
        <title>Tumebacillus flagellatus sp. nov., an alpha-amylase/pullulanase-producing bacterium isolated from cassava wastewater.</title>
        <authorList>
            <person name="Wang Q."/>
            <person name="Xie N."/>
            <person name="Qin Y."/>
            <person name="Shen N."/>
            <person name="Zhu J."/>
            <person name="Mi H."/>
            <person name="Huang R."/>
        </authorList>
    </citation>
    <scope>NUCLEOTIDE SEQUENCE [LARGE SCALE GENOMIC DNA]</scope>
    <source>
        <strain evidence="5 6">GST4</strain>
    </source>
</reference>
<dbReference type="InterPro" id="IPR018656">
    <property type="entry name" value="DUF2087"/>
</dbReference>
<sequence>MQLNRLFEFHKALADLTRIRILALLAGGPLHGQALAGKLGVTPSTITHHMTKLRDAGLIREHRDKNTIYFSLKKDVLEQHAFAIVDLVNKPELADDEETQAEKADKQRQAVLDNFFDANGRLKQIPAQRKKRLMIFEHLLRGLKAGRTYTESEINDYIRNYHDDCATIRREFIANHYMYRENGLYELNPPEMWAKIE</sequence>
<evidence type="ECO:0000256" key="3">
    <source>
        <dbReference type="ARBA" id="ARBA00023163"/>
    </source>
</evidence>
<keyword evidence="3" id="KW-0804">Transcription</keyword>
<dbReference type="EMBL" id="JMIR01000035">
    <property type="protein sequence ID" value="KEO81561.1"/>
    <property type="molecule type" value="Genomic_DNA"/>
</dbReference>
<dbReference type="Pfam" id="PF09860">
    <property type="entry name" value="DUF2087"/>
    <property type="match status" value="1"/>
</dbReference>
<dbReference type="eggNOG" id="COG3860">
    <property type="taxonomic scope" value="Bacteria"/>
</dbReference>
<dbReference type="Proteomes" id="UP000027931">
    <property type="component" value="Unassembled WGS sequence"/>
</dbReference>
<dbReference type="SMART" id="SM00418">
    <property type="entry name" value="HTH_ARSR"/>
    <property type="match status" value="1"/>
</dbReference>
<dbReference type="PANTHER" id="PTHR33154:SF33">
    <property type="entry name" value="TRANSCRIPTIONAL REPRESSOR SDPR"/>
    <property type="match status" value="1"/>
</dbReference>
<keyword evidence="6" id="KW-1185">Reference proteome</keyword>
<dbReference type="SUPFAM" id="SSF46785">
    <property type="entry name" value="Winged helix' DNA-binding domain"/>
    <property type="match status" value="1"/>
</dbReference>
<proteinExistence type="predicted"/>
<feature type="domain" description="HTH arsR-type" evidence="4">
    <location>
        <begin position="1"/>
        <end position="92"/>
    </location>
</feature>
<dbReference type="Pfam" id="PF01022">
    <property type="entry name" value="HTH_5"/>
    <property type="match status" value="1"/>
</dbReference>
<comment type="caution">
    <text evidence="5">The sequence shown here is derived from an EMBL/GenBank/DDBJ whole genome shotgun (WGS) entry which is preliminary data.</text>
</comment>
<dbReference type="Gene3D" id="1.10.10.10">
    <property type="entry name" value="Winged helix-like DNA-binding domain superfamily/Winged helix DNA-binding domain"/>
    <property type="match status" value="1"/>
</dbReference>
<evidence type="ECO:0000313" key="5">
    <source>
        <dbReference type="EMBL" id="KEO81561.1"/>
    </source>
</evidence>
<dbReference type="InterPro" id="IPR036390">
    <property type="entry name" value="WH_DNA-bd_sf"/>
</dbReference>
<dbReference type="PRINTS" id="PR00778">
    <property type="entry name" value="HTHARSR"/>
</dbReference>
<evidence type="ECO:0000256" key="2">
    <source>
        <dbReference type="ARBA" id="ARBA00023125"/>
    </source>
</evidence>
<dbReference type="NCBIfam" id="NF033788">
    <property type="entry name" value="HTH_metalloreg"/>
    <property type="match status" value="1"/>
</dbReference>
<dbReference type="CDD" id="cd00090">
    <property type="entry name" value="HTH_ARSR"/>
    <property type="match status" value="1"/>
</dbReference>
<evidence type="ECO:0000259" key="4">
    <source>
        <dbReference type="PROSITE" id="PS50987"/>
    </source>
</evidence>
<dbReference type="PANTHER" id="PTHR33154">
    <property type="entry name" value="TRANSCRIPTIONAL REGULATOR, ARSR FAMILY"/>
    <property type="match status" value="1"/>
</dbReference>
<accession>A0A074LH50</accession>
<organism evidence="5 6">
    <name type="scientific">Tumebacillus flagellatus</name>
    <dbReference type="NCBI Taxonomy" id="1157490"/>
    <lineage>
        <taxon>Bacteria</taxon>
        <taxon>Bacillati</taxon>
        <taxon>Bacillota</taxon>
        <taxon>Bacilli</taxon>
        <taxon>Bacillales</taxon>
        <taxon>Alicyclobacillaceae</taxon>
        <taxon>Tumebacillus</taxon>
    </lineage>
</organism>
<evidence type="ECO:0000313" key="6">
    <source>
        <dbReference type="Proteomes" id="UP000027931"/>
    </source>
</evidence>
<gene>
    <name evidence="5" type="ORF">EL26_19955</name>
</gene>
<dbReference type="InterPro" id="IPR011991">
    <property type="entry name" value="ArsR-like_HTH"/>
</dbReference>
<dbReference type="GO" id="GO:0003700">
    <property type="term" value="F:DNA-binding transcription factor activity"/>
    <property type="evidence" value="ECO:0007669"/>
    <property type="project" value="InterPro"/>
</dbReference>
<dbReference type="eggNOG" id="COG0640">
    <property type="taxonomic scope" value="Bacteria"/>
</dbReference>
<dbReference type="AlphaFoldDB" id="A0A074LH50"/>